<dbReference type="HOGENOM" id="CLU_2898202_0_0_6"/>
<reference evidence="1 2" key="1">
    <citation type="journal article" date="2009" name="Stand. Genomic Sci.">
        <title>Complete genome sequence of Kangiella koreensis type strain (SW-125).</title>
        <authorList>
            <person name="Han C."/>
            <person name="Sikorski J."/>
            <person name="Lapidus A."/>
            <person name="Nolan M."/>
            <person name="Glavina Del Rio T."/>
            <person name="Tice H."/>
            <person name="Cheng J.F."/>
            <person name="Lucas S."/>
            <person name="Chen F."/>
            <person name="Copeland A."/>
            <person name="Ivanova N."/>
            <person name="Mavromatis K."/>
            <person name="Ovchinnikova G."/>
            <person name="Pati A."/>
            <person name="Bruce D."/>
            <person name="Goodwin L."/>
            <person name="Pitluck S."/>
            <person name="Chen A."/>
            <person name="Palaniappan K."/>
            <person name="Land M."/>
            <person name="Hauser L."/>
            <person name="Chang Y.J."/>
            <person name="Jeffries C.D."/>
            <person name="Chain P."/>
            <person name="Saunders E."/>
            <person name="Brettin T."/>
            <person name="Goker M."/>
            <person name="Tindall B.J."/>
            <person name="Bristow J."/>
            <person name="Eisen J.A."/>
            <person name="Markowitz V."/>
            <person name="Hugenholtz P."/>
            <person name="Kyrpides N.C."/>
            <person name="Klenk H.P."/>
            <person name="Detter J.C."/>
        </authorList>
    </citation>
    <scope>NUCLEOTIDE SEQUENCE [LARGE SCALE GENOMIC DNA]</scope>
    <source>
        <strain evidence="2">DSM 16069 / KCTC 12182 / SW-125</strain>
    </source>
</reference>
<accession>C7RA76</accession>
<keyword evidence="2" id="KW-1185">Reference proteome</keyword>
<dbReference type="AlphaFoldDB" id="C7RA76"/>
<dbReference type="EMBL" id="CP001707">
    <property type="protein sequence ID" value="ACV26195.1"/>
    <property type="molecule type" value="Genomic_DNA"/>
</dbReference>
<evidence type="ECO:0000313" key="2">
    <source>
        <dbReference type="Proteomes" id="UP000001231"/>
    </source>
</evidence>
<evidence type="ECO:0000313" key="1">
    <source>
        <dbReference type="EMBL" id="ACV26195.1"/>
    </source>
</evidence>
<dbReference type="InParanoid" id="C7RA76"/>
<dbReference type="OrthoDB" id="9939752at2"/>
<name>C7RA76_KANKD</name>
<gene>
    <name evidence="1" type="ordered locus">Kkor_0775</name>
</gene>
<sequence length="65" mass="6948">MKVLLALLVALIIGSSYGLTHNNIQNNAASPLLLQADEPGTGNDGEDTSERGMMCRLFGVWCNVN</sequence>
<dbReference type="KEGG" id="kko:Kkor_0775"/>
<protein>
    <submittedName>
        <fullName evidence="1">Uncharacterized protein</fullName>
    </submittedName>
</protein>
<dbReference type="RefSeq" id="WP_012800709.1">
    <property type="nucleotide sequence ID" value="NC_013166.1"/>
</dbReference>
<dbReference type="Proteomes" id="UP000001231">
    <property type="component" value="Chromosome"/>
</dbReference>
<organism evidence="1 2">
    <name type="scientific">Kangiella koreensis (strain DSM 16069 / JCM 12317 / KCTC 12182 / SW-125)</name>
    <dbReference type="NCBI Taxonomy" id="523791"/>
    <lineage>
        <taxon>Bacteria</taxon>
        <taxon>Pseudomonadati</taxon>
        <taxon>Pseudomonadota</taxon>
        <taxon>Gammaproteobacteria</taxon>
        <taxon>Kangiellales</taxon>
        <taxon>Kangiellaceae</taxon>
        <taxon>Kangiella</taxon>
    </lineage>
</organism>
<proteinExistence type="predicted"/>